<keyword evidence="1" id="KW-1133">Transmembrane helix</keyword>
<gene>
    <name evidence="2" type="ORF">RM530_02750</name>
</gene>
<keyword evidence="3" id="KW-1185">Reference proteome</keyword>
<accession>A0ABU2WGU0</accession>
<proteinExistence type="predicted"/>
<feature type="transmembrane region" description="Helical" evidence="1">
    <location>
        <begin position="15"/>
        <end position="35"/>
    </location>
</feature>
<protein>
    <recommendedName>
        <fullName evidence="4">DUF2238 domain-containing protein</fullName>
    </recommendedName>
</protein>
<organism evidence="2 3">
    <name type="scientific">Banduia mediterranea</name>
    <dbReference type="NCBI Taxonomy" id="3075609"/>
    <lineage>
        <taxon>Bacteria</taxon>
        <taxon>Pseudomonadati</taxon>
        <taxon>Pseudomonadota</taxon>
        <taxon>Gammaproteobacteria</taxon>
        <taxon>Nevskiales</taxon>
        <taxon>Algiphilaceae</taxon>
        <taxon>Banduia</taxon>
    </lineage>
</organism>
<evidence type="ECO:0000313" key="3">
    <source>
        <dbReference type="Proteomes" id="UP001254608"/>
    </source>
</evidence>
<dbReference type="InterPro" id="IPR014509">
    <property type="entry name" value="YjdF-like"/>
</dbReference>
<feature type="transmembrane region" description="Helical" evidence="1">
    <location>
        <begin position="191"/>
        <end position="209"/>
    </location>
</feature>
<keyword evidence="1" id="KW-0812">Transmembrane</keyword>
<sequence>MQDPSTPSSPAKPPLWGVAGFTVAYIVAAVVASLLGGNGEFVFYIVVMLVLIAAIGLLHSRVTLSAPILWALSVWGLLHMAGGLVPVPGGWPYDGDQAVLYSLWLVPGHLKYDQIVHAYGFGTTTWVCWHVLSHSLRAPDGAAIRPSLGLLILCVAAGIGFGALNEVIEFIAVLSLPSTNVGGYVNTGWDLISNLAGATLAAITIRLCSRQGG</sequence>
<evidence type="ECO:0000256" key="1">
    <source>
        <dbReference type="SAM" id="Phobius"/>
    </source>
</evidence>
<feature type="transmembrane region" description="Helical" evidence="1">
    <location>
        <begin position="41"/>
        <end position="59"/>
    </location>
</feature>
<evidence type="ECO:0000313" key="2">
    <source>
        <dbReference type="EMBL" id="MDT0496287.1"/>
    </source>
</evidence>
<reference evidence="2 3" key="1">
    <citation type="submission" date="2023-09" db="EMBL/GenBank/DDBJ databases">
        <authorList>
            <person name="Rey-Velasco X."/>
        </authorList>
    </citation>
    <scope>NUCLEOTIDE SEQUENCE [LARGE SCALE GENOMIC DNA]</scope>
    <source>
        <strain evidence="2 3">W345</strain>
    </source>
</reference>
<dbReference type="Pfam" id="PF09997">
    <property type="entry name" value="DUF2238"/>
    <property type="match status" value="1"/>
</dbReference>
<feature type="transmembrane region" description="Helical" evidence="1">
    <location>
        <begin position="148"/>
        <end position="171"/>
    </location>
</feature>
<keyword evidence="1" id="KW-0472">Membrane</keyword>
<comment type="caution">
    <text evidence="2">The sequence shown here is derived from an EMBL/GenBank/DDBJ whole genome shotgun (WGS) entry which is preliminary data.</text>
</comment>
<name>A0ABU2WGU0_9GAMM</name>
<dbReference type="EMBL" id="JAVRIC010000003">
    <property type="protein sequence ID" value="MDT0496287.1"/>
    <property type="molecule type" value="Genomic_DNA"/>
</dbReference>
<evidence type="ECO:0008006" key="4">
    <source>
        <dbReference type="Google" id="ProtNLM"/>
    </source>
</evidence>
<dbReference type="Proteomes" id="UP001254608">
    <property type="component" value="Unassembled WGS sequence"/>
</dbReference>
<dbReference type="RefSeq" id="WP_311363681.1">
    <property type="nucleotide sequence ID" value="NZ_JAVRIC010000003.1"/>
</dbReference>
<feature type="transmembrane region" description="Helical" evidence="1">
    <location>
        <begin position="66"/>
        <end position="85"/>
    </location>
</feature>